<feature type="compositionally biased region" description="Pro residues" evidence="5">
    <location>
        <begin position="97"/>
        <end position="106"/>
    </location>
</feature>
<evidence type="ECO:0000256" key="5">
    <source>
        <dbReference type="SAM" id="MobiDB-lite"/>
    </source>
</evidence>
<dbReference type="KEGG" id="foc:113205901"/>
<dbReference type="InterPro" id="IPR033906">
    <property type="entry name" value="Lipase_N"/>
</dbReference>
<comment type="subcellular location">
    <subcellularLocation>
        <location evidence="1">Secreted</location>
    </subcellularLocation>
</comment>
<dbReference type="Pfam" id="PF00151">
    <property type="entry name" value="Lipase"/>
    <property type="match status" value="1"/>
</dbReference>
<proteinExistence type="inferred from homology"/>
<protein>
    <submittedName>
        <fullName evidence="9">Phospholipase A1 member A-like</fullName>
    </submittedName>
</protein>
<reference evidence="9" key="1">
    <citation type="submission" date="2025-08" db="UniProtKB">
        <authorList>
            <consortium name="RefSeq"/>
        </authorList>
    </citation>
    <scope>IDENTIFICATION</scope>
    <source>
        <tissue evidence="9">Whole organism</tissue>
    </source>
</reference>
<dbReference type="Proteomes" id="UP000504606">
    <property type="component" value="Unplaced"/>
</dbReference>
<dbReference type="GeneID" id="113205901"/>
<comment type="similarity">
    <text evidence="2 4">Belongs to the AB hydrolase superfamily. Lipase family.</text>
</comment>
<dbReference type="RefSeq" id="XP_026277480.1">
    <property type="nucleotide sequence ID" value="XM_026421695.2"/>
</dbReference>
<evidence type="ECO:0000259" key="7">
    <source>
        <dbReference type="Pfam" id="PF00151"/>
    </source>
</evidence>
<evidence type="ECO:0000256" key="3">
    <source>
        <dbReference type="ARBA" id="ARBA00022525"/>
    </source>
</evidence>
<feature type="compositionally biased region" description="Low complexity" evidence="5">
    <location>
        <begin position="115"/>
        <end position="147"/>
    </location>
</feature>
<dbReference type="GO" id="GO:0005615">
    <property type="term" value="C:extracellular space"/>
    <property type="evidence" value="ECO:0007669"/>
    <property type="project" value="TreeGrafter"/>
</dbReference>
<evidence type="ECO:0000256" key="1">
    <source>
        <dbReference type="ARBA" id="ARBA00004613"/>
    </source>
</evidence>
<dbReference type="GO" id="GO:0016042">
    <property type="term" value="P:lipid catabolic process"/>
    <property type="evidence" value="ECO:0007669"/>
    <property type="project" value="TreeGrafter"/>
</dbReference>
<feature type="signal peptide" evidence="6">
    <location>
        <begin position="1"/>
        <end position="24"/>
    </location>
</feature>
<evidence type="ECO:0000256" key="2">
    <source>
        <dbReference type="ARBA" id="ARBA00010701"/>
    </source>
</evidence>
<feature type="region of interest" description="Disordered" evidence="5">
    <location>
        <begin position="58"/>
        <end position="147"/>
    </location>
</feature>
<dbReference type="PANTHER" id="PTHR11610">
    <property type="entry name" value="LIPASE"/>
    <property type="match status" value="1"/>
</dbReference>
<evidence type="ECO:0000313" key="9">
    <source>
        <dbReference type="RefSeq" id="XP_026277480.1"/>
    </source>
</evidence>
<dbReference type="Gene3D" id="3.40.50.1820">
    <property type="entry name" value="alpha/beta hydrolase"/>
    <property type="match status" value="1"/>
</dbReference>
<accession>A0A6J1SDS7</accession>
<dbReference type="OrthoDB" id="199913at2759"/>
<name>A0A6J1SDS7_FRAOC</name>
<evidence type="ECO:0000313" key="8">
    <source>
        <dbReference type="Proteomes" id="UP000504606"/>
    </source>
</evidence>
<keyword evidence="6" id="KW-0732">Signal</keyword>
<organism evidence="8 9">
    <name type="scientific">Frankliniella occidentalis</name>
    <name type="common">Western flower thrips</name>
    <name type="synonym">Euthrips occidentalis</name>
    <dbReference type="NCBI Taxonomy" id="133901"/>
    <lineage>
        <taxon>Eukaryota</taxon>
        <taxon>Metazoa</taxon>
        <taxon>Ecdysozoa</taxon>
        <taxon>Arthropoda</taxon>
        <taxon>Hexapoda</taxon>
        <taxon>Insecta</taxon>
        <taxon>Pterygota</taxon>
        <taxon>Neoptera</taxon>
        <taxon>Paraneoptera</taxon>
        <taxon>Thysanoptera</taxon>
        <taxon>Terebrantia</taxon>
        <taxon>Thripoidea</taxon>
        <taxon>Thripidae</taxon>
        <taxon>Frankliniella</taxon>
    </lineage>
</organism>
<dbReference type="InterPro" id="IPR029058">
    <property type="entry name" value="AB_hydrolase_fold"/>
</dbReference>
<keyword evidence="3" id="KW-0964">Secreted</keyword>
<feature type="domain" description="Lipase" evidence="7">
    <location>
        <begin position="131"/>
        <end position="403"/>
    </location>
</feature>
<feature type="chain" id="PRO_5026793802" evidence="6">
    <location>
        <begin position="25"/>
        <end position="417"/>
    </location>
</feature>
<evidence type="ECO:0000256" key="6">
    <source>
        <dbReference type="SAM" id="SignalP"/>
    </source>
</evidence>
<gene>
    <name evidence="9" type="primary">LOC113205901</name>
</gene>
<dbReference type="GO" id="GO:0016298">
    <property type="term" value="F:lipase activity"/>
    <property type="evidence" value="ECO:0007669"/>
    <property type="project" value="InterPro"/>
</dbReference>
<feature type="compositionally biased region" description="Low complexity" evidence="5">
    <location>
        <begin position="60"/>
        <end position="75"/>
    </location>
</feature>
<evidence type="ECO:0000256" key="4">
    <source>
        <dbReference type="RuleBase" id="RU004262"/>
    </source>
</evidence>
<sequence length="417" mass="45822">MSVLGATGLLMAALILAAIQHLSAQGPRRAVRPLRRYNVVVAEPQPHFRRPALRKAFNRAAQQQAYEAQQQQQQQLTFRTQQPEPPPQPQVQQLGPPSRPPPPPPQLQARTFEVQQPDLEPPRQQQPQQPQRQQQQQQPQRQQQPQLQRGLSSITFYVFTRNFVQPGILQVGDDNSLQASGFNARRPTKVLIHGFGSNVNRTMMTTIKDAYLYAMDVNVVSVDWSPLSAVPWYPTARSNVDVVGVQLAALLDWLATRGALPESMHLVGHSLGAHVAGVAGANIRAGKVNRISGLDPARPGFRDVDLQRRLDSGDAFLVDVIHTTAGFLGLEEPVGHIDFYPNGGTMSQPGCLPDLAGICSHEKAFRIFRDSISDVNFSAVGCDSARDAMQGRCSGRVGAMGERCDTTQPGIYYAATR</sequence>
<dbReference type="SUPFAM" id="SSF53474">
    <property type="entry name" value="alpha/beta-Hydrolases"/>
    <property type="match status" value="1"/>
</dbReference>
<dbReference type="InterPro" id="IPR000734">
    <property type="entry name" value="TAG_lipase"/>
</dbReference>
<keyword evidence="8" id="KW-1185">Reference proteome</keyword>
<dbReference type="CDD" id="cd00707">
    <property type="entry name" value="Pancreat_lipase_like"/>
    <property type="match status" value="1"/>
</dbReference>
<dbReference type="PRINTS" id="PR00821">
    <property type="entry name" value="TAGLIPASE"/>
</dbReference>
<dbReference type="AlphaFoldDB" id="A0A6J1SDS7"/>
<dbReference type="InterPro" id="IPR013818">
    <property type="entry name" value="Lipase"/>
</dbReference>